<name>A0A4Y2F9E8_ARAVE</name>
<dbReference type="OrthoDB" id="6426986at2759"/>
<evidence type="ECO:0000313" key="1">
    <source>
        <dbReference type="EMBL" id="GBM36969.1"/>
    </source>
</evidence>
<dbReference type="AlphaFoldDB" id="A0A4Y2F9E8"/>
<reference evidence="1 2" key="1">
    <citation type="journal article" date="2019" name="Sci. Rep.">
        <title>Orb-weaving spider Araneus ventricosus genome elucidates the spidroin gene catalogue.</title>
        <authorList>
            <person name="Kono N."/>
            <person name="Nakamura H."/>
            <person name="Ohtoshi R."/>
            <person name="Moran D.A.P."/>
            <person name="Shinohara A."/>
            <person name="Yoshida Y."/>
            <person name="Fujiwara M."/>
            <person name="Mori M."/>
            <person name="Tomita M."/>
            <person name="Arakawa K."/>
        </authorList>
    </citation>
    <scope>NUCLEOTIDE SEQUENCE [LARGE SCALE GENOMIC DNA]</scope>
</reference>
<evidence type="ECO:0000313" key="2">
    <source>
        <dbReference type="Proteomes" id="UP000499080"/>
    </source>
</evidence>
<accession>A0A4Y2F9E8</accession>
<dbReference type="Proteomes" id="UP000499080">
    <property type="component" value="Unassembled WGS sequence"/>
</dbReference>
<comment type="caution">
    <text evidence="1">The sequence shown here is derived from an EMBL/GenBank/DDBJ whole genome shotgun (WGS) entry which is preliminary data.</text>
</comment>
<sequence length="82" mass="9324">MDLFPSKDGVARLVKLKTAKGYLLRPVQHLYPLEITKDSKQFIAESSPIVVDNGQPERNTCKSIPVQTRYGRVVKPLDRFQP</sequence>
<dbReference type="EMBL" id="BGPR01000825">
    <property type="protein sequence ID" value="GBM36969.1"/>
    <property type="molecule type" value="Genomic_DNA"/>
</dbReference>
<keyword evidence="2" id="KW-1185">Reference proteome</keyword>
<protein>
    <submittedName>
        <fullName evidence="1">Uncharacterized protein</fullName>
    </submittedName>
</protein>
<gene>
    <name evidence="1" type="ORF">AVEN_153918_1</name>
</gene>
<proteinExistence type="predicted"/>
<organism evidence="1 2">
    <name type="scientific">Araneus ventricosus</name>
    <name type="common">Orbweaver spider</name>
    <name type="synonym">Epeira ventricosa</name>
    <dbReference type="NCBI Taxonomy" id="182803"/>
    <lineage>
        <taxon>Eukaryota</taxon>
        <taxon>Metazoa</taxon>
        <taxon>Ecdysozoa</taxon>
        <taxon>Arthropoda</taxon>
        <taxon>Chelicerata</taxon>
        <taxon>Arachnida</taxon>
        <taxon>Araneae</taxon>
        <taxon>Araneomorphae</taxon>
        <taxon>Entelegynae</taxon>
        <taxon>Araneoidea</taxon>
        <taxon>Araneidae</taxon>
        <taxon>Araneus</taxon>
    </lineage>
</organism>